<dbReference type="EMBL" id="JASBWT010000006">
    <property type="protein sequence ID" value="KAJ9104003.1"/>
    <property type="molecule type" value="Genomic_DNA"/>
</dbReference>
<comment type="caution">
    <text evidence="1">The sequence shown here is derived from an EMBL/GenBank/DDBJ whole genome shotgun (WGS) entry which is preliminary data.</text>
</comment>
<evidence type="ECO:0000313" key="2">
    <source>
        <dbReference type="Proteomes" id="UP001227268"/>
    </source>
</evidence>
<proteinExistence type="predicted"/>
<name>A0ACC2VX46_9TREE</name>
<sequence length="557" mass="63706">MFSRNRKPLTQPQGDSSEPAAKGKPSQYRQKIKFLRSLPIIRRLWLLFQAHKSEPFTWVLLAYCSTLFLAATTLQDPHADLMMYRKPTNAAAMIKGNSTNGLKLTEGHPWLSSFLRNIDSTHSNVAETDVRKKHSHGYFFHQVRKMPPRDVAEEKARQIEAKIQSIESYADAVEDYRNAFGMEPPRGFERWYNFAKEHKCITAPSLLSGAHLSVKPYLAYDPDLLRRRMNQMIDKNSGTWYFDLGKTQGLSDMVKDMIRIGGGAKGDFRVQDVFKLVNPLLSYIPEQIPGDQDLRLVFSVHDGPAAQSSWTLMNMSRQLAGGGLVWDKRALETVERQQNSARGWPFVCDPESPLARQSKDRVLNDEVAHMDSIGKKKSFIENHVATFDYCQNPSLMKLHGTMIVDERWASVMTPIISYCKEEVLSATRTLFKTLHNTDVMGVALDNVNHTVPEMKWEDKTINKVIWRGSFTGAFHSTRWDWQNSQRERIVNLANQKEGSVEVLVHVGKRIQRMAYPVEVLNELFLDIAPVGGAVQIQVYYRPGRKWLELKVSYVSLM</sequence>
<protein>
    <submittedName>
        <fullName evidence="1">Uncharacterized protein</fullName>
    </submittedName>
</protein>
<dbReference type="Proteomes" id="UP001227268">
    <property type="component" value="Unassembled WGS sequence"/>
</dbReference>
<organism evidence="1 2">
    <name type="scientific">Naganishia friedmannii</name>
    <dbReference type="NCBI Taxonomy" id="89922"/>
    <lineage>
        <taxon>Eukaryota</taxon>
        <taxon>Fungi</taxon>
        <taxon>Dikarya</taxon>
        <taxon>Basidiomycota</taxon>
        <taxon>Agaricomycotina</taxon>
        <taxon>Tremellomycetes</taxon>
        <taxon>Filobasidiales</taxon>
        <taxon>Filobasidiaceae</taxon>
        <taxon>Naganishia</taxon>
    </lineage>
</organism>
<gene>
    <name evidence="1" type="ORF">QFC21_002466</name>
</gene>
<reference evidence="1" key="1">
    <citation type="submission" date="2023-04" db="EMBL/GenBank/DDBJ databases">
        <title>Draft Genome sequencing of Naganishia species isolated from polar environments using Oxford Nanopore Technology.</title>
        <authorList>
            <person name="Leo P."/>
            <person name="Venkateswaran K."/>
        </authorList>
    </citation>
    <scope>NUCLEOTIDE SEQUENCE</scope>
    <source>
        <strain evidence="1">MNA-CCFEE 5423</strain>
    </source>
</reference>
<accession>A0ACC2VX46</accession>
<evidence type="ECO:0000313" key="1">
    <source>
        <dbReference type="EMBL" id="KAJ9104003.1"/>
    </source>
</evidence>
<keyword evidence="2" id="KW-1185">Reference proteome</keyword>